<dbReference type="Pfam" id="PF21089">
    <property type="entry name" value="PKS_DH_N"/>
    <property type="match status" value="1"/>
</dbReference>
<dbReference type="SUPFAM" id="SSF52151">
    <property type="entry name" value="FabD/lysophospholipase-like"/>
    <property type="match status" value="1"/>
</dbReference>
<dbReference type="InterPro" id="IPR001227">
    <property type="entry name" value="Ac_transferase_dom_sf"/>
</dbReference>
<dbReference type="PANTHER" id="PTHR43775">
    <property type="entry name" value="FATTY ACID SYNTHASE"/>
    <property type="match status" value="1"/>
</dbReference>
<dbReference type="GO" id="GO:0006633">
    <property type="term" value="P:fatty acid biosynthetic process"/>
    <property type="evidence" value="ECO:0007669"/>
    <property type="project" value="TreeGrafter"/>
</dbReference>
<organism evidence="3 4">
    <name type="scientific">Pseudomonas syringae pv. maculicola</name>
    <dbReference type="NCBI Taxonomy" id="59511"/>
    <lineage>
        <taxon>Bacteria</taxon>
        <taxon>Pseudomonadati</taxon>
        <taxon>Pseudomonadota</taxon>
        <taxon>Gammaproteobacteria</taxon>
        <taxon>Pseudomonadales</taxon>
        <taxon>Pseudomonadaceae</taxon>
        <taxon>Pseudomonas</taxon>
    </lineage>
</organism>
<name>A0A3M2Z735_PSEYM</name>
<protein>
    <submittedName>
        <fullName evidence="3">Coronafacic acid polyketide synthetase II</fullName>
    </submittedName>
</protein>
<dbReference type="Proteomes" id="UP000282378">
    <property type="component" value="Unassembled WGS sequence"/>
</dbReference>
<dbReference type="InterPro" id="IPR020807">
    <property type="entry name" value="PKS_DH"/>
</dbReference>
<evidence type="ECO:0000259" key="2">
    <source>
        <dbReference type="SMART" id="SM00826"/>
    </source>
</evidence>
<dbReference type="InterPro" id="IPR042104">
    <property type="entry name" value="PKS_dehydratase_sf"/>
</dbReference>
<reference evidence="3 4" key="1">
    <citation type="submission" date="2018-08" db="EMBL/GenBank/DDBJ databases">
        <title>Recombination of ecologically and evolutionarily significant loci maintains genetic cohesion in the Pseudomonas syringae species complex.</title>
        <authorList>
            <person name="Dillon M."/>
            <person name="Thakur S."/>
            <person name="Almeida R.N.D."/>
            <person name="Weir B.S."/>
            <person name="Guttman D.S."/>
        </authorList>
    </citation>
    <scope>NUCLEOTIDE SEQUENCE [LARGE SCALE GENOMIC DNA]</scope>
    <source>
        <strain evidence="3 4">88_10</strain>
    </source>
</reference>
<dbReference type="EMBL" id="RBNL01001922">
    <property type="protein sequence ID" value="RML84020.1"/>
    <property type="molecule type" value="Genomic_DNA"/>
</dbReference>
<dbReference type="InterPro" id="IPR050091">
    <property type="entry name" value="PKS_NRPS_Biosynth_Enz"/>
</dbReference>
<feature type="non-terminal residue" evidence="3">
    <location>
        <position position="1"/>
    </location>
</feature>
<feature type="domain" description="Polyketide/metazoan fatty acid synthase-like dehydratase" evidence="2">
    <location>
        <begin position="168"/>
        <end position="317"/>
    </location>
</feature>
<dbReference type="SMART" id="SM00826">
    <property type="entry name" value="PKS_DH"/>
    <property type="match status" value="1"/>
</dbReference>
<feature type="non-terminal residue" evidence="3">
    <location>
        <position position="319"/>
    </location>
</feature>
<dbReference type="Gene3D" id="3.10.129.110">
    <property type="entry name" value="Polyketide synthase dehydratase"/>
    <property type="match status" value="1"/>
</dbReference>
<keyword evidence="1" id="KW-0808">Transferase</keyword>
<dbReference type="InterPro" id="IPR016035">
    <property type="entry name" value="Acyl_Trfase/lysoPLipase"/>
</dbReference>
<evidence type="ECO:0000313" key="4">
    <source>
        <dbReference type="Proteomes" id="UP000282378"/>
    </source>
</evidence>
<sequence>AELRQTLAGLSFHAPTLPIVSTVTGMPLTAEQARSPDYWADQARQPVRFAAALCWLLEHRLTTAVEIGPDAVLTALGRTNASHHPNGDTAAQWIAPQRRDKDDSRPLFAALAQLYTRGAALDWRRLLPPAPTLALPTYPFQHRHYWLQPRSCANGHAGNMPGLLALEHPLLAHGLERADGQGWVFWGQLDGSRQPWLLEHRVGGQAYGAGAMTAECILTIGNRLGCPWLQDLTLQRLVPLPEQGAVDIQIYLDVPDAQGVRNVAAYYRPAEPDATGGWQHFASCQLLPDPTEPPLWPDLQTAVWPPAHAEPTAFADLYA</sequence>
<dbReference type="InterPro" id="IPR049552">
    <property type="entry name" value="PKS_DH_N"/>
</dbReference>
<dbReference type="GO" id="GO:0004312">
    <property type="term" value="F:fatty acid synthase activity"/>
    <property type="evidence" value="ECO:0007669"/>
    <property type="project" value="TreeGrafter"/>
</dbReference>
<gene>
    <name evidence="3" type="ORF">APX70_05148</name>
</gene>
<evidence type="ECO:0000256" key="1">
    <source>
        <dbReference type="ARBA" id="ARBA00022679"/>
    </source>
</evidence>
<dbReference type="PANTHER" id="PTHR43775:SF51">
    <property type="entry name" value="INACTIVE PHENOLPHTHIOCEROL SYNTHESIS POLYKETIDE SYNTHASE TYPE I PKS1-RELATED"/>
    <property type="match status" value="1"/>
</dbReference>
<accession>A0A3M2Z735</accession>
<proteinExistence type="predicted"/>
<dbReference type="Gene3D" id="3.40.366.10">
    <property type="entry name" value="Malonyl-Coenzyme A Acyl Carrier Protein, domain 2"/>
    <property type="match status" value="1"/>
</dbReference>
<evidence type="ECO:0000313" key="3">
    <source>
        <dbReference type="EMBL" id="RML84020.1"/>
    </source>
</evidence>
<comment type="caution">
    <text evidence="3">The sequence shown here is derived from an EMBL/GenBank/DDBJ whole genome shotgun (WGS) entry which is preliminary data.</text>
</comment>
<dbReference type="AlphaFoldDB" id="A0A3M2Z735"/>